<evidence type="ECO:0000256" key="3">
    <source>
        <dbReference type="ARBA" id="ARBA00023295"/>
    </source>
</evidence>
<dbReference type="Proteomes" id="UP000820669">
    <property type="component" value="Unassembled WGS sequence"/>
</dbReference>
<dbReference type="InterPro" id="IPR018077">
    <property type="entry name" value="Glyco_hydro_fam25_subgr"/>
</dbReference>
<dbReference type="PROSITE" id="PS51904">
    <property type="entry name" value="GLYCOSYL_HYDROL_F25_2"/>
    <property type="match status" value="1"/>
</dbReference>
<evidence type="ECO:0000256" key="1">
    <source>
        <dbReference type="ARBA" id="ARBA00010646"/>
    </source>
</evidence>
<evidence type="ECO:0000313" key="7">
    <source>
        <dbReference type="Proteomes" id="UP000820669"/>
    </source>
</evidence>
<evidence type="ECO:0000256" key="5">
    <source>
        <dbReference type="SAM" id="SignalP"/>
    </source>
</evidence>
<evidence type="ECO:0000313" key="6">
    <source>
        <dbReference type="EMBL" id="NMH98384.1"/>
    </source>
</evidence>
<dbReference type="Gene3D" id="3.20.20.80">
    <property type="entry name" value="Glycosidases"/>
    <property type="match status" value="1"/>
</dbReference>
<keyword evidence="3 4" id="KW-0326">Glycosidase</keyword>
<dbReference type="InterPro" id="IPR008270">
    <property type="entry name" value="Glyco_hydro_25_AS"/>
</dbReference>
<dbReference type="PANTHER" id="PTHR34135:SF2">
    <property type="entry name" value="LYSOZYME"/>
    <property type="match status" value="1"/>
</dbReference>
<feature type="chain" id="PRO_5046128903" description="Lysozyme" evidence="5">
    <location>
        <begin position="37"/>
        <end position="293"/>
    </location>
</feature>
<feature type="signal peptide" evidence="5">
    <location>
        <begin position="1"/>
        <end position="36"/>
    </location>
</feature>
<accession>A0ABX1SBV4</accession>
<dbReference type="EC" id="3.2.1.17" evidence="4"/>
<dbReference type="EMBL" id="JAAXLA010000022">
    <property type="protein sequence ID" value="NMH98384.1"/>
    <property type="molecule type" value="Genomic_DNA"/>
</dbReference>
<dbReference type="SMART" id="SM00641">
    <property type="entry name" value="Glyco_25"/>
    <property type="match status" value="1"/>
</dbReference>
<dbReference type="PROSITE" id="PS00953">
    <property type="entry name" value="GLYCOSYL_HYDROL_F25_1"/>
    <property type="match status" value="1"/>
</dbReference>
<keyword evidence="7" id="KW-1185">Reference proteome</keyword>
<evidence type="ECO:0000256" key="2">
    <source>
        <dbReference type="ARBA" id="ARBA00022801"/>
    </source>
</evidence>
<sequence length="293" mass="30821">MRITFNASGHRRAAASAGLCIAALLLLAFSPGHPPATTNAAPTADGVTFRSTDDHTAGSQIAKYEAGTATVRYAAMASPARSTVRGMDVSGHQGVVNWAGAYRSGARFTFIKATEGTTFRNPYFTQQYTGAANAGLLRSAYHFALPNRSGGAVQAGFFVANGGGGAADGATLPPVVDMEYNPYGAACYGLSKAAMVQWVKDFADTVHARTGRWPTIYTSTKWWSLCTGDRADFSGTDALWVARYAPAVGQLPYAWTRYTFWQYASTGPLTGAQNVFNGTYAALQAMAGSASAA</sequence>
<dbReference type="PANTHER" id="PTHR34135">
    <property type="entry name" value="LYSOZYME"/>
    <property type="match status" value="1"/>
</dbReference>
<dbReference type="InterPro" id="IPR017853">
    <property type="entry name" value="GH"/>
</dbReference>
<gene>
    <name evidence="6" type="ORF">HF526_13855</name>
</gene>
<evidence type="ECO:0000256" key="4">
    <source>
        <dbReference type="RuleBase" id="RU361176"/>
    </source>
</evidence>
<comment type="catalytic activity">
    <reaction evidence="4">
        <text>Hydrolysis of (1-&gt;4)-beta-linkages between N-acetylmuramic acid and N-acetyl-D-glucosamine residues in a peptidoglycan and between N-acetyl-D-glucosamine residues in chitodextrins.</text>
        <dbReference type="EC" id="3.2.1.17"/>
    </reaction>
</comment>
<reference evidence="6 7" key="1">
    <citation type="submission" date="2020-04" db="EMBL/GenBank/DDBJ databases">
        <authorList>
            <person name="Klaysubun C."/>
            <person name="Duangmal K."/>
            <person name="Lipun K."/>
        </authorList>
    </citation>
    <scope>NUCLEOTIDE SEQUENCE [LARGE SCALE GENOMIC DNA]</scope>
    <source>
        <strain evidence="6 7">K10HN5</strain>
    </source>
</reference>
<name>A0ABX1SBV4_9PSEU</name>
<keyword evidence="5" id="KW-0732">Signal</keyword>
<protein>
    <recommendedName>
        <fullName evidence="4">Lysozyme</fullName>
        <ecNumber evidence="4">3.2.1.17</ecNumber>
    </recommendedName>
</protein>
<dbReference type="SUPFAM" id="SSF51445">
    <property type="entry name" value="(Trans)glycosidases"/>
    <property type="match status" value="1"/>
</dbReference>
<dbReference type="Pfam" id="PF01183">
    <property type="entry name" value="Glyco_hydro_25"/>
    <property type="match status" value="1"/>
</dbReference>
<keyword evidence="2 4" id="KW-0378">Hydrolase</keyword>
<dbReference type="InterPro" id="IPR002053">
    <property type="entry name" value="Glyco_hydro_25"/>
</dbReference>
<comment type="caution">
    <text evidence="6">The sequence shown here is derived from an EMBL/GenBank/DDBJ whole genome shotgun (WGS) entry which is preliminary data.</text>
</comment>
<proteinExistence type="inferred from homology"/>
<comment type="similarity">
    <text evidence="1 4">Belongs to the glycosyl hydrolase 25 family.</text>
</comment>
<organism evidence="6 7">
    <name type="scientific">Pseudonocardia acidicola</name>
    <dbReference type="NCBI Taxonomy" id="2724939"/>
    <lineage>
        <taxon>Bacteria</taxon>
        <taxon>Bacillati</taxon>
        <taxon>Actinomycetota</taxon>
        <taxon>Actinomycetes</taxon>
        <taxon>Pseudonocardiales</taxon>
        <taxon>Pseudonocardiaceae</taxon>
        <taxon>Pseudonocardia</taxon>
    </lineage>
</organism>